<dbReference type="Pfam" id="PF11604">
    <property type="entry name" value="CusF_Ec"/>
    <property type="match status" value="1"/>
</dbReference>
<sequence>MKYPLTLIAVATFAAGLAAPALAIDKMEHMDHGAMHATTTNDTVLTDGLIKKVDKNAGKLTVAHGPLPNGMPGMTMAFRVKDAIWLDKVKEGQKIRFAMDDKMTIVRLETAQ</sequence>
<feature type="chain" id="PRO_5004233404" evidence="1">
    <location>
        <begin position="24"/>
        <end position="112"/>
    </location>
</feature>
<dbReference type="InterPro" id="IPR042230">
    <property type="entry name" value="CusF_sf"/>
</dbReference>
<dbReference type="AlphaFoldDB" id="Q47DT2"/>
<dbReference type="EMBL" id="CP000089">
    <property type="protein sequence ID" value="AAZ46999.1"/>
    <property type="molecule type" value="Genomic_DNA"/>
</dbReference>
<reference evidence="2" key="1">
    <citation type="submission" date="2005-08" db="EMBL/GenBank/DDBJ databases">
        <title>Complete sequence of Dechloromonas aromatica RCB.</title>
        <authorList>
            <person name="Salinero K.K."/>
            <person name="Copeland A."/>
            <person name="Lucas S."/>
            <person name="Lapidus A."/>
            <person name="Barry K."/>
            <person name="Detter J.C."/>
            <person name="Glavina T."/>
            <person name="Hammon N."/>
            <person name="Israni S."/>
            <person name="Pitluck S."/>
            <person name="Di Bartolo G."/>
            <person name="Trong S."/>
            <person name="Schmutz J."/>
            <person name="Larimer F."/>
            <person name="Land M."/>
            <person name="Ivanova N."/>
            <person name="Richardson P."/>
        </authorList>
    </citation>
    <scope>NUCLEOTIDE SEQUENCE</scope>
    <source>
        <strain evidence="2">RCB</strain>
    </source>
</reference>
<dbReference type="STRING" id="159087.Daro_2262"/>
<protein>
    <submittedName>
        <fullName evidence="2">Uncharacterized protein</fullName>
    </submittedName>
</protein>
<proteinExistence type="predicted"/>
<dbReference type="Gene3D" id="2.40.50.320">
    <property type="entry name" value="Copper binding periplasmic protein CusF"/>
    <property type="match status" value="1"/>
</dbReference>
<dbReference type="OrthoDB" id="9180744at2"/>
<name>Q47DT2_DECAR</name>
<dbReference type="KEGG" id="dar:Daro_2262"/>
<keyword evidence="1" id="KW-0732">Signal</keyword>
<feature type="signal peptide" evidence="1">
    <location>
        <begin position="1"/>
        <end position="23"/>
    </location>
</feature>
<accession>Q47DT2</accession>
<gene>
    <name evidence="2" type="ordered locus">Daro_2262</name>
</gene>
<evidence type="ECO:0000256" key="1">
    <source>
        <dbReference type="SAM" id="SignalP"/>
    </source>
</evidence>
<evidence type="ECO:0000313" key="2">
    <source>
        <dbReference type="EMBL" id="AAZ46999.1"/>
    </source>
</evidence>
<organism evidence="2">
    <name type="scientific">Dechloromonas aromatica (strain RCB)</name>
    <dbReference type="NCBI Taxonomy" id="159087"/>
    <lineage>
        <taxon>Bacteria</taxon>
        <taxon>Pseudomonadati</taxon>
        <taxon>Pseudomonadota</taxon>
        <taxon>Betaproteobacteria</taxon>
        <taxon>Rhodocyclales</taxon>
        <taxon>Azonexaceae</taxon>
        <taxon>Dechloromonas</taxon>
    </lineage>
</organism>
<dbReference type="HOGENOM" id="CLU_140852_0_1_4"/>
<dbReference type="eggNOG" id="COG5569">
    <property type="taxonomic scope" value="Bacteria"/>
</dbReference>
<dbReference type="InterPro" id="IPR021647">
    <property type="entry name" value="CusF_Ec"/>
</dbReference>